<dbReference type="SFLD" id="SFLDG01129">
    <property type="entry name" value="C1.5:_HAD__Beta-PGM__Phosphata"/>
    <property type="match status" value="1"/>
</dbReference>
<proteinExistence type="predicted"/>
<dbReference type="InterPro" id="IPR023214">
    <property type="entry name" value="HAD_sf"/>
</dbReference>
<dbReference type="EMBL" id="JAGKSP010000009">
    <property type="protein sequence ID" value="MBP3965116.1"/>
    <property type="molecule type" value="Genomic_DNA"/>
</dbReference>
<dbReference type="RefSeq" id="WP_210661314.1">
    <property type="nucleotide sequence ID" value="NZ_JAGKSP010000009.1"/>
</dbReference>
<accession>A0ABS5CH11</accession>
<dbReference type="SUPFAM" id="SSF56784">
    <property type="entry name" value="HAD-like"/>
    <property type="match status" value="1"/>
</dbReference>
<keyword evidence="4" id="KW-0460">Magnesium</keyword>
<name>A0ABS5CH11_9BACL</name>
<keyword evidence="3 5" id="KW-0378">Hydrolase</keyword>
<dbReference type="Proteomes" id="UP000673394">
    <property type="component" value="Unassembled WGS sequence"/>
</dbReference>
<dbReference type="PANTHER" id="PTHR46470:SF2">
    <property type="entry name" value="GLYCERALDEHYDE 3-PHOSPHATE PHOSPHATASE"/>
    <property type="match status" value="1"/>
</dbReference>
<evidence type="ECO:0000256" key="1">
    <source>
        <dbReference type="ARBA" id="ARBA00001946"/>
    </source>
</evidence>
<dbReference type="InterPro" id="IPR041492">
    <property type="entry name" value="HAD_2"/>
</dbReference>
<dbReference type="NCBIfam" id="TIGR01549">
    <property type="entry name" value="HAD-SF-IA-v1"/>
    <property type="match status" value="1"/>
</dbReference>
<evidence type="ECO:0000256" key="3">
    <source>
        <dbReference type="ARBA" id="ARBA00022801"/>
    </source>
</evidence>
<protein>
    <submittedName>
        <fullName evidence="5">HAD family hydrolase</fullName>
    </submittedName>
</protein>
<dbReference type="Gene3D" id="1.10.150.520">
    <property type="match status" value="1"/>
</dbReference>
<dbReference type="InterPro" id="IPR036412">
    <property type="entry name" value="HAD-like_sf"/>
</dbReference>
<dbReference type="Gene3D" id="3.40.50.1000">
    <property type="entry name" value="HAD superfamily/HAD-like"/>
    <property type="match status" value="1"/>
</dbReference>
<gene>
    <name evidence="5" type="ORF">I8J30_20530</name>
</gene>
<dbReference type="InterPro" id="IPR006439">
    <property type="entry name" value="HAD-SF_hydro_IA"/>
</dbReference>
<sequence length="221" mass="25593">MQNSIKAVIFDLDNTILDRTRMFSDFTHAFLGHYFKHLESTQPVYDRMMELDLDGYKDRNVLFAELLAELPWRETLTHADLAEYYKREFIKHAVLMDQATDVISHIRENYRTGLITNGRNAVQYGKIDRLGIRDAFEFIIVSEEAGVKKPDARIFQMAIDKLQVAPEECMYVGDHPINDIEGASMSGMGTIWIRGKHNWNDALKAKPLHTIDQLSELFRLL</sequence>
<keyword evidence="6" id="KW-1185">Reference proteome</keyword>
<evidence type="ECO:0000313" key="6">
    <source>
        <dbReference type="Proteomes" id="UP000673394"/>
    </source>
</evidence>
<reference evidence="5 6" key="1">
    <citation type="submission" date="2021-04" db="EMBL/GenBank/DDBJ databases">
        <title>Paenibacillus sp. DLE-14 whole genome sequence.</title>
        <authorList>
            <person name="Ham Y.J."/>
        </authorList>
    </citation>
    <scope>NUCLEOTIDE SEQUENCE [LARGE SCALE GENOMIC DNA]</scope>
    <source>
        <strain evidence="5 6">DLE-14</strain>
    </source>
</reference>
<dbReference type="SFLD" id="SFLDG01135">
    <property type="entry name" value="C1.5.6:_HAD__Beta-PGM__Phospha"/>
    <property type="match status" value="1"/>
</dbReference>
<dbReference type="GO" id="GO:0016787">
    <property type="term" value="F:hydrolase activity"/>
    <property type="evidence" value="ECO:0007669"/>
    <property type="project" value="UniProtKB-KW"/>
</dbReference>
<dbReference type="InterPro" id="IPR051400">
    <property type="entry name" value="HAD-like_hydrolase"/>
</dbReference>
<comment type="cofactor">
    <cofactor evidence="1">
        <name>Mg(2+)</name>
        <dbReference type="ChEBI" id="CHEBI:18420"/>
    </cofactor>
</comment>
<evidence type="ECO:0000256" key="4">
    <source>
        <dbReference type="ARBA" id="ARBA00022842"/>
    </source>
</evidence>
<organism evidence="5 6">
    <name type="scientific">Paenibacillus lignilyticus</name>
    <dbReference type="NCBI Taxonomy" id="1172615"/>
    <lineage>
        <taxon>Bacteria</taxon>
        <taxon>Bacillati</taxon>
        <taxon>Bacillota</taxon>
        <taxon>Bacilli</taxon>
        <taxon>Bacillales</taxon>
        <taxon>Paenibacillaceae</taxon>
        <taxon>Paenibacillus</taxon>
    </lineage>
</organism>
<evidence type="ECO:0000256" key="2">
    <source>
        <dbReference type="ARBA" id="ARBA00022723"/>
    </source>
</evidence>
<dbReference type="Pfam" id="PF13419">
    <property type="entry name" value="HAD_2"/>
    <property type="match status" value="1"/>
</dbReference>
<comment type="caution">
    <text evidence="5">The sequence shown here is derived from an EMBL/GenBank/DDBJ whole genome shotgun (WGS) entry which is preliminary data.</text>
</comment>
<dbReference type="NCBIfam" id="TIGR01509">
    <property type="entry name" value="HAD-SF-IA-v3"/>
    <property type="match status" value="1"/>
</dbReference>
<keyword evidence="2" id="KW-0479">Metal-binding</keyword>
<dbReference type="SFLD" id="SFLDS00003">
    <property type="entry name" value="Haloacid_Dehalogenase"/>
    <property type="match status" value="1"/>
</dbReference>
<evidence type="ECO:0000313" key="5">
    <source>
        <dbReference type="EMBL" id="MBP3965116.1"/>
    </source>
</evidence>
<dbReference type="PANTHER" id="PTHR46470">
    <property type="entry name" value="N-ACYLNEURAMINATE-9-PHOSPHATASE"/>
    <property type="match status" value="1"/>
</dbReference>